<dbReference type="Gene3D" id="3.30.1130.10">
    <property type="match status" value="1"/>
</dbReference>
<evidence type="ECO:0000313" key="7">
    <source>
        <dbReference type="EMBL" id="BBL85959.1"/>
    </source>
</evidence>
<reference evidence="5" key="1">
    <citation type="journal article" date="2017" name="Protist">
        <title>Diversity of the Photosynthetic Paulinella Species, with the Description of Paulinella micropora sp. nov. and the Chromatophore Genome Sequence for strain KR01.</title>
        <authorList>
            <person name="Lhee D."/>
            <person name="Yang E.C."/>
            <person name="Kim J.I."/>
            <person name="Nakayama T."/>
            <person name="Zuccarello G."/>
            <person name="Andersen R.A."/>
            <person name="Yoon H.S."/>
        </authorList>
    </citation>
    <scope>NUCLEOTIDE SEQUENCE</scope>
    <source>
        <strain evidence="6">FK01</strain>
        <strain evidence="5">KR01</strain>
    </source>
</reference>
<protein>
    <submittedName>
        <fullName evidence="5">7-cyano-7-deazaguanine reductase</fullName>
    </submittedName>
    <submittedName>
        <fullName evidence="7">NADPH dependent preQ0 reductase</fullName>
    </submittedName>
</protein>
<keyword evidence="2" id="KW-0671">Queuosine biosynthesis</keyword>
<dbReference type="PIRSF" id="PIRSF027377">
    <property type="entry name" value="Nitrile_oxidored_QueF"/>
    <property type="match status" value="1"/>
</dbReference>
<keyword evidence="1" id="KW-0963">Cytoplasm</keyword>
<evidence type="ECO:0000256" key="1">
    <source>
        <dbReference type="ARBA" id="ARBA00022490"/>
    </source>
</evidence>
<dbReference type="AlphaFoldDB" id="A0A1L5YBB5"/>
<dbReference type="GO" id="GO:0033739">
    <property type="term" value="F:preQ1 synthase activity"/>
    <property type="evidence" value="ECO:0007669"/>
    <property type="project" value="InterPro"/>
</dbReference>
<evidence type="ECO:0000256" key="4">
    <source>
        <dbReference type="ARBA" id="ARBA00023002"/>
    </source>
</evidence>
<evidence type="ECO:0000256" key="3">
    <source>
        <dbReference type="ARBA" id="ARBA00022857"/>
    </source>
</evidence>
<dbReference type="EMBL" id="KX897545">
    <property type="protein sequence ID" value="APP87980.1"/>
    <property type="molecule type" value="Genomic_DNA"/>
</dbReference>
<dbReference type="EMBL" id="KY124271">
    <property type="protein sequence ID" value="AQX44747.1"/>
    <property type="molecule type" value="Genomic_DNA"/>
</dbReference>
<dbReference type="Pfam" id="PF14489">
    <property type="entry name" value="QueF"/>
    <property type="match status" value="1"/>
</dbReference>
<dbReference type="PANTHER" id="PTHR34354">
    <property type="entry name" value="NADPH-DEPENDENT 7-CYANO-7-DEAZAGUANINE REDUCTASE"/>
    <property type="match status" value="1"/>
</dbReference>
<evidence type="ECO:0000313" key="5">
    <source>
        <dbReference type="EMBL" id="APP87980.1"/>
    </source>
</evidence>
<dbReference type="InterPro" id="IPR043133">
    <property type="entry name" value="GTP-CH-I_C/QueF"/>
</dbReference>
<dbReference type="GO" id="GO:0005737">
    <property type="term" value="C:cytoplasm"/>
    <property type="evidence" value="ECO:0007669"/>
    <property type="project" value="InterPro"/>
</dbReference>
<proteinExistence type="inferred from homology"/>
<reference evidence="7 8" key="2">
    <citation type="submission" date="2019-06" db="EMBL/GenBank/DDBJ databases">
        <title>A hidden player of endosymbiotic evolution: DNA virus triggered massive gene transfer.</title>
        <authorList>
            <person name="Matsuo M."/>
            <person name="Katahata A."/>
            <person name="Tachikawa M."/>
            <person name="Minakuchi Y."/>
            <person name="Noguchi H."/>
            <person name="Toyoda A."/>
            <person name="Fujiyama A."/>
            <person name="Suzuki Y."/>
            <person name="Satoh S."/>
            <person name="Nakayama T."/>
            <person name="Kamikawa R."/>
            <person name="Nomura M."/>
            <person name="Inagaki Y."/>
            <person name="Ishida K."/>
            <person name="Obokata J."/>
        </authorList>
    </citation>
    <scope>NUCLEOTIDE SEQUENCE [LARGE SCALE GENOMIC DNA]</scope>
    <source>
        <strain evidence="7 8">MYN1</strain>
    </source>
</reference>
<evidence type="ECO:0000313" key="8">
    <source>
        <dbReference type="Proteomes" id="UP000503178"/>
    </source>
</evidence>
<keyword evidence="4" id="KW-0560">Oxidoreductase</keyword>
<dbReference type="InterPro" id="IPR016856">
    <property type="entry name" value="QueF_type1"/>
</dbReference>
<dbReference type="PANTHER" id="PTHR34354:SF1">
    <property type="entry name" value="NADPH-DEPENDENT 7-CYANO-7-DEAZAGUANINE REDUCTASE"/>
    <property type="match status" value="1"/>
</dbReference>
<keyword evidence="3" id="KW-0521">NADP</keyword>
<evidence type="ECO:0000256" key="2">
    <source>
        <dbReference type="ARBA" id="ARBA00022785"/>
    </source>
</evidence>
<keyword evidence="8" id="KW-1185">Reference proteome</keyword>
<accession>A0A1L5YBB5</accession>
<dbReference type="GO" id="GO:0008616">
    <property type="term" value="P:tRNA queuosine(34) biosynthetic process"/>
    <property type="evidence" value="ECO:0007669"/>
    <property type="project" value="UniProtKB-KW"/>
</dbReference>
<dbReference type="Proteomes" id="UP000503178">
    <property type="component" value="Chromatophore Pltd"/>
</dbReference>
<dbReference type="HAMAP" id="MF_00818">
    <property type="entry name" value="QueF_type1"/>
    <property type="match status" value="1"/>
</dbReference>
<dbReference type="InterPro" id="IPR029500">
    <property type="entry name" value="QueF"/>
</dbReference>
<evidence type="ECO:0000313" key="6">
    <source>
        <dbReference type="EMBL" id="AQX44747.1"/>
    </source>
</evidence>
<geneLocation type="plastid" evidence="5"/>
<dbReference type="EMBL" id="LC490351">
    <property type="protein sequence ID" value="BBL85959.1"/>
    <property type="molecule type" value="Genomic_DNA"/>
</dbReference>
<dbReference type="InterPro" id="IPR050084">
    <property type="entry name" value="NADPH_dep_7-cyano-7-deazaG_red"/>
</dbReference>
<keyword evidence="5" id="KW-0934">Plastid</keyword>
<sequence length="135" mass="15651">MSLNSEKTLTPRYGERIINEIDLICFENPKPSRPYEISIEFPEFTCKCPFSGYPDFGVLHLLYQPGPLIMELKALKLYMNRYRDLSISHEEVTNKIVDDLVAACRPIWMQLKSDFNPRGNVHTIVRVTNGVRQDC</sequence>
<dbReference type="NCBIfam" id="TIGR03139">
    <property type="entry name" value="QueF-II"/>
    <property type="match status" value="1"/>
</dbReference>
<dbReference type="SUPFAM" id="SSF55620">
    <property type="entry name" value="Tetrahydrobiopterin biosynthesis enzymes-like"/>
    <property type="match status" value="1"/>
</dbReference>
<organism evidence="5">
    <name type="scientific">Paulinella micropora</name>
    <dbReference type="NCBI Taxonomy" id="1928728"/>
    <lineage>
        <taxon>Eukaryota</taxon>
        <taxon>Sar</taxon>
        <taxon>Rhizaria</taxon>
        <taxon>Cercozoa</taxon>
        <taxon>Imbricatea</taxon>
        <taxon>Silicofilosea</taxon>
        <taxon>Euglyphida</taxon>
        <taxon>Paulinellidae</taxon>
        <taxon>Paulinella</taxon>
    </lineage>
</organism>
<gene>
    <name evidence="7" type="primary">MYN1_Chr_144</name>
    <name evidence="5" type="ORF">PCKR_184</name>
    <name evidence="6" type="ORF">PFK_184</name>
    <name evidence="7" type="ORF">PMYN1_Chma147</name>
</gene>
<name>A0A1L5YBB5_9EUKA</name>